<dbReference type="Gene3D" id="3.10.560.10">
    <property type="entry name" value="Outer membrane lipoprotein wza domain like"/>
    <property type="match status" value="1"/>
</dbReference>
<comment type="subcellular location">
    <subcellularLocation>
        <location evidence="1">Cell outer membrane</location>
        <topology evidence="1">Multi-pass membrane protein</topology>
    </subcellularLocation>
</comment>
<dbReference type="InterPro" id="IPR003715">
    <property type="entry name" value="Poly_export_N"/>
</dbReference>
<dbReference type="Gene3D" id="3.30.1950.10">
    <property type="entry name" value="wza like domain"/>
    <property type="match status" value="1"/>
</dbReference>
<evidence type="ECO:0000256" key="7">
    <source>
        <dbReference type="ARBA" id="ARBA00022729"/>
    </source>
</evidence>
<comment type="caution">
    <text evidence="17">The sequence shown here is derived from an EMBL/GenBank/DDBJ whole genome shotgun (WGS) entry which is preliminary data.</text>
</comment>
<dbReference type="PANTHER" id="PTHR33619">
    <property type="entry name" value="POLYSACCHARIDE EXPORT PROTEIN GFCE-RELATED"/>
    <property type="match status" value="1"/>
</dbReference>
<evidence type="ECO:0000256" key="10">
    <source>
        <dbReference type="ARBA" id="ARBA00023114"/>
    </source>
</evidence>
<keyword evidence="11" id="KW-0472">Membrane</keyword>
<accession>A0ABS2HHJ1</accession>
<dbReference type="EMBL" id="JAFEUM010000004">
    <property type="protein sequence ID" value="MBM7037010.1"/>
    <property type="molecule type" value="Genomic_DNA"/>
</dbReference>
<evidence type="ECO:0000256" key="5">
    <source>
        <dbReference type="ARBA" id="ARBA00022597"/>
    </source>
</evidence>
<sequence>MDKNMDASIKNISKGLVIIGSLLLVTACSSGGGYQELPSAKAQPSLTTDIDNYNYLIGPQDNLEIFVWGNPEISGVFQVRPDGKLSTSLVDDLEASGKTPTELAREIESYLSEYVRDPIVTVIVQGFVGPFSEQVRVIGEAAQPQAISYREHMTLLDVMISVGGLTEFANGNGANLIRVVNGKQVKYSIRLDDLVKEGEIAANVDILPGDIVIIPEAWF</sequence>
<evidence type="ECO:0000256" key="12">
    <source>
        <dbReference type="ARBA" id="ARBA00023139"/>
    </source>
</evidence>
<evidence type="ECO:0000256" key="13">
    <source>
        <dbReference type="ARBA" id="ARBA00023237"/>
    </source>
</evidence>
<evidence type="ECO:0000313" key="17">
    <source>
        <dbReference type="EMBL" id="MBM7037010.1"/>
    </source>
</evidence>
<keyword evidence="12" id="KW-0564">Palmitate</keyword>
<dbReference type="PANTHER" id="PTHR33619:SF3">
    <property type="entry name" value="POLYSACCHARIDE EXPORT PROTEIN GFCE-RELATED"/>
    <property type="match status" value="1"/>
</dbReference>
<comment type="similarity">
    <text evidence="2">Belongs to the BexD/CtrA/VexA family.</text>
</comment>
<dbReference type="NCBIfam" id="TIGR03027">
    <property type="entry name" value="pepcterm_export"/>
    <property type="match status" value="1"/>
</dbReference>
<evidence type="ECO:0000256" key="14">
    <source>
        <dbReference type="ARBA" id="ARBA00023288"/>
    </source>
</evidence>
<evidence type="ECO:0000256" key="1">
    <source>
        <dbReference type="ARBA" id="ARBA00004571"/>
    </source>
</evidence>
<keyword evidence="6" id="KW-0812">Transmembrane</keyword>
<keyword evidence="13" id="KW-0998">Cell outer membrane</keyword>
<keyword evidence="14" id="KW-0449">Lipoprotein</keyword>
<protein>
    <submittedName>
        <fullName evidence="17">Polysaccharide export protein</fullName>
    </submittedName>
</protein>
<reference evidence="17 18" key="1">
    <citation type="submission" date="2021-02" db="EMBL/GenBank/DDBJ databases">
        <authorList>
            <person name="Park J.-S."/>
        </authorList>
    </citation>
    <scope>NUCLEOTIDE SEQUENCE [LARGE SCALE GENOMIC DNA]</scope>
    <source>
        <strain evidence="17 18">188UL20-2</strain>
    </source>
</reference>
<dbReference type="PROSITE" id="PS51257">
    <property type="entry name" value="PROKAR_LIPOPROTEIN"/>
    <property type="match status" value="1"/>
</dbReference>
<evidence type="ECO:0000259" key="15">
    <source>
        <dbReference type="Pfam" id="PF02563"/>
    </source>
</evidence>
<dbReference type="Proteomes" id="UP000809621">
    <property type="component" value="Unassembled WGS sequence"/>
</dbReference>
<keyword evidence="5" id="KW-0762">Sugar transport</keyword>
<dbReference type="InterPro" id="IPR054765">
    <property type="entry name" value="SLBB_dom"/>
</dbReference>
<keyword evidence="4" id="KW-1134">Transmembrane beta strand</keyword>
<keyword evidence="10" id="KW-0626">Porin</keyword>
<keyword evidence="7" id="KW-0732">Signal</keyword>
<evidence type="ECO:0000256" key="4">
    <source>
        <dbReference type="ARBA" id="ARBA00022452"/>
    </source>
</evidence>
<keyword evidence="8" id="KW-0625">Polysaccharide transport</keyword>
<evidence type="ECO:0000256" key="9">
    <source>
        <dbReference type="ARBA" id="ARBA00023065"/>
    </source>
</evidence>
<evidence type="ECO:0000313" key="18">
    <source>
        <dbReference type="Proteomes" id="UP000809621"/>
    </source>
</evidence>
<dbReference type="Pfam" id="PF22461">
    <property type="entry name" value="SLBB_2"/>
    <property type="match status" value="1"/>
</dbReference>
<evidence type="ECO:0000256" key="11">
    <source>
        <dbReference type="ARBA" id="ARBA00023136"/>
    </source>
</evidence>
<evidence type="ECO:0000256" key="8">
    <source>
        <dbReference type="ARBA" id="ARBA00023047"/>
    </source>
</evidence>
<proteinExistence type="inferred from homology"/>
<evidence type="ECO:0000256" key="3">
    <source>
        <dbReference type="ARBA" id="ARBA00022448"/>
    </source>
</evidence>
<keyword evidence="18" id="KW-1185">Reference proteome</keyword>
<feature type="domain" description="Polysaccharide export protein N-terminal" evidence="15">
    <location>
        <begin position="52"/>
        <end position="124"/>
    </location>
</feature>
<evidence type="ECO:0000259" key="16">
    <source>
        <dbReference type="Pfam" id="PF22461"/>
    </source>
</evidence>
<evidence type="ECO:0000256" key="2">
    <source>
        <dbReference type="ARBA" id="ARBA00009450"/>
    </source>
</evidence>
<evidence type="ECO:0000256" key="6">
    <source>
        <dbReference type="ARBA" id="ARBA00022692"/>
    </source>
</evidence>
<feature type="domain" description="SLBB" evidence="16">
    <location>
        <begin position="134"/>
        <end position="214"/>
    </location>
</feature>
<dbReference type="Pfam" id="PF02563">
    <property type="entry name" value="Poly_export"/>
    <property type="match status" value="1"/>
</dbReference>
<keyword evidence="3" id="KW-0813">Transport</keyword>
<dbReference type="InterPro" id="IPR017477">
    <property type="entry name" value="PEP-CTERM_polysacc_export"/>
</dbReference>
<dbReference type="RefSeq" id="WP_205158566.1">
    <property type="nucleotide sequence ID" value="NZ_JAFEUM010000004.1"/>
</dbReference>
<gene>
    <name evidence="17" type="ORF">JQC93_11410</name>
</gene>
<organism evidence="17 18">
    <name type="scientific">Vibrio ulleungensis</name>
    <dbReference type="NCBI Taxonomy" id="2807619"/>
    <lineage>
        <taxon>Bacteria</taxon>
        <taxon>Pseudomonadati</taxon>
        <taxon>Pseudomonadota</taxon>
        <taxon>Gammaproteobacteria</taxon>
        <taxon>Vibrionales</taxon>
        <taxon>Vibrionaceae</taxon>
        <taxon>Vibrio</taxon>
    </lineage>
</organism>
<dbReference type="InterPro" id="IPR049712">
    <property type="entry name" value="Poly_export"/>
</dbReference>
<keyword evidence="9" id="KW-0406">Ion transport</keyword>
<name>A0ABS2HHJ1_9VIBR</name>